<dbReference type="CDD" id="cd00038">
    <property type="entry name" value="CAP_ED"/>
    <property type="match status" value="1"/>
</dbReference>
<dbReference type="SMART" id="SM00419">
    <property type="entry name" value="HTH_CRP"/>
    <property type="match status" value="1"/>
</dbReference>
<protein>
    <submittedName>
        <fullName evidence="6">CRP/FNR family transcriptional regulator, anaerobic regulatory protein</fullName>
    </submittedName>
</protein>
<dbReference type="PANTHER" id="PTHR24567">
    <property type="entry name" value="CRP FAMILY TRANSCRIPTIONAL REGULATORY PROTEIN"/>
    <property type="match status" value="1"/>
</dbReference>
<evidence type="ECO:0000259" key="5">
    <source>
        <dbReference type="PROSITE" id="PS51063"/>
    </source>
</evidence>
<keyword evidence="7" id="KW-1185">Reference proteome</keyword>
<name>A0A1T4U336_9BACT</name>
<evidence type="ECO:0000313" key="6">
    <source>
        <dbReference type="EMBL" id="SKA46918.1"/>
    </source>
</evidence>
<dbReference type="InterPro" id="IPR012318">
    <property type="entry name" value="HTH_CRP"/>
</dbReference>
<dbReference type="AlphaFoldDB" id="A0A1T4U336"/>
<dbReference type="PROSITE" id="PS50042">
    <property type="entry name" value="CNMP_BINDING_3"/>
    <property type="match status" value="1"/>
</dbReference>
<keyword evidence="1" id="KW-0805">Transcription regulation</keyword>
<evidence type="ECO:0000313" key="7">
    <source>
        <dbReference type="Proteomes" id="UP000190367"/>
    </source>
</evidence>
<dbReference type="Proteomes" id="UP000190367">
    <property type="component" value="Unassembled WGS sequence"/>
</dbReference>
<keyword evidence="3" id="KW-0804">Transcription</keyword>
<dbReference type="InterPro" id="IPR018490">
    <property type="entry name" value="cNMP-bd_dom_sf"/>
</dbReference>
<sequence>MDAKSDILEYLNAHFPALDNALKTHLSEIGALQTVPAGTVLMQQGQYIKYTVLVLEGRIKLYREGEDIGEFFMYYLEPGDACAISMVCVASGKASEVMAKAVEDSVVLMIPVRYMEALMKDHKSWYQFVIESYRRRFEEVLSVLDSTVFKNMDERLLSYIRSQATKLGTQELKLTHQEIAADLNSSREVVSRLLKKLEQKGIVKLNRNSIEVLPV</sequence>
<dbReference type="OrthoDB" id="9776746at2"/>
<dbReference type="Pfam" id="PF00027">
    <property type="entry name" value="cNMP_binding"/>
    <property type="match status" value="1"/>
</dbReference>
<dbReference type="GO" id="GO:0003677">
    <property type="term" value="F:DNA binding"/>
    <property type="evidence" value="ECO:0007669"/>
    <property type="project" value="UniProtKB-KW"/>
</dbReference>
<dbReference type="Gene3D" id="1.10.10.10">
    <property type="entry name" value="Winged helix-like DNA-binding domain superfamily/Winged helix DNA-binding domain"/>
    <property type="match status" value="1"/>
</dbReference>
<evidence type="ECO:0000259" key="4">
    <source>
        <dbReference type="PROSITE" id="PS50042"/>
    </source>
</evidence>
<accession>A0A1T4U336</accession>
<gene>
    <name evidence="6" type="ORF">SAMN04488128_10855</name>
</gene>
<organism evidence="6 7">
    <name type="scientific">Chitinophaga eiseniae</name>
    <dbReference type="NCBI Taxonomy" id="634771"/>
    <lineage>
        <taxon>Bacteria</taxon>
        <taxon>Pseudomonadati</taxon>
        <taxon>Bacteroidota</taxon>
        <taxon>Chitinophagia</taxon>
        <taxon>Chitinophagales</taxon>
        <taxon>Chitinophagaceae</taxon>
        <taxon>Chitinophaga</taxon>
    </lineage>
</organism>
<dbReference type="STRING" id="634771.SAMN04488128_10855"/>
<dbReference type="PANTHER" id="PTHR24567:SF26">
    <property type="entry name" value="REGULATORY PROTEIN YEIL"/>
    <property type="match status" value="1"/>
</dbReference>
<dbReference type="PRINTS" id="PR00034">
    <property type="entry name" value="HTHCRP"/>
</dbReference>
<feature type="domain" description="Cyclic nucleotide-binding" evidence="4">
    <location>
        <begin position="14"/>
        <end position="136"/>
    </location>
</feature>
<dbReference type="InterPro" id="IPR050397">
    <property type="entry name" value="Env_Response_Regulators"/>
</dbReference>
<dbReference type="InterPro" id="IPR036388">
    <property type="entry name" value="WH-like_DNA-bd_sf"/>
</dbReference>
<dbReference type="Pfam" id="PF13545">
    <property type="entry name" value="HTH_Crp_2"/>
    <property type="match status" value="1"/>
</dbReference>
<dbReference type="InterPro" id="IPR036390">
    <property type="entry name" value="WH_DNA-bd_sf"/>
</dbReference>
<dbReference type="Gene3D" id="2.60.120.10">
    <property type="entry name" value="Jelly Rolls"/>
    <property type="match status" value="1"/>
</dbReference>
<evidence type="ECO:0000256" key="2">
    <source>
        <dbReference type="ARBA" id="ARBA00023125"/>
    </source>
</evidence>
<dbReference type="PROSITE" id="PS51063">
    <property type="entry name" value="HTH_CRP_2"/>
    <property type="match status" value="1"/>
</dbReference>
<dbReference type="InterPro" id="IPR014710">
    <property type="entry name" value="RmlC-like_jellyroll"/>
</dbReference>
<proteinExistence type="predicted"/>
<evidence type="ECO:0000256" key="1">
    <source>
        <dbReference type="ARBA" id="ARBA00023015"/>
    </source>
</evidence>
<keyword evidence="2" id="KW-0238">DNA-binding</keyword>
<evidence type="ECO:0000256" key="3">
    <source>
        <dbReference type="ARBA" id="ARBA00023163"/>
    </source>
</evidence>
<dbReference type="SUPFAM" id="SSF51206">
    <property type="entry name" value="cAMP-binding domain-like"/>
    <property type="match status" value="1"/>
</dbReference>
<reference evidence="7" key="1">
    <citation type="submission" date="2017-02" db="EMBL/GenBank/DDBJ databases">
        <authorList>
            <person name="Varghese N."/>
            <person name="Submissions S."/>
        </authorList>
    </citation>
    <scope>NUCLEOTIDE SEQUENCE [LARGE SCALE GENOMIC DNA]</scope>
    <source>
        <strain evidence="7">DSM 22224</strain>
    </source>
</reference>
<dbReference type="GO" id="GO:0005829">
    <property type="term" value="C:cytosol"/>
    <property type="evidence" value="ECO:0007669"/>
    <property type="project" value="TreeGrafter"/>
</dbReference>
<dbReference type="InterPro" id="IPR000595">
    <property type="entry name" value="cNMP-bd_dom"/>
</dbReference>
<feature type="domain" description="HTH crp-type" evidence="5">
    <location>
        <begin position="150"/>
        <end position="215"/>
    </location>
</feature>
<dbReference type="RefSeq" id="WP_078673112.1">
    <property type="nucleotide sequence ID" value="NZ_FUWZ01000008.1"/>
</dbReference>
<dbReference type="GO" id="GO:0003700">
    <property type="term" value="F:DNA-binding transcription factor activity"/>
    <property type="evidence" value="ECO:0007669"/>
    <property type="project" value="TreeGrafter"/>
</dbReference>
<dbReference type="SUPFAM" id="SSF46785">
    <property type="entry name" value="Winged helix' DNA-binding domain"/>
    <property type="match status" value="1"/>
</dbReference>
<dbReference type="EMBL" id="FUWZ01000008">
    <property type="protein sequence ID" value="SKA46918.1"/>
    <property type="molecule type" value="Genomic_DNA"/>
</dbReference>